<protein>
    <recommendedName>
        <fullName evidence="4">TIL domain-containing protein</fullName>
    </recommendedName>
</protein>
<feature type="chain" id="PRO_5043360398" description="TIL domain-containing protein" evidence="1">
    <location>
        <begin position="22"/>
        <end position="89"/>
    </location>
</feature>
<feature type="signal peptide" evidence="1">
    <location>
        <begin position="1"/>
        <end position="21"/>
    </location>
</feature>
<name>A0AAV4ESY9_9GAST</name>
<evidence type="ECO:0000313" key="2">
    <source>
        <dbReference type="EMBL" id="GFR63618.1"/>
    </source>
</evidence>
<sequence>MTINASFVIFCVFLGIHSVSCAGIDEPCGGTTSICVSPLKCIDSTCQCSGGFYFSATSNLCLQNCTSGTTCQCPSDAYQLDNTTCAESR</sequence>
<organism evidence="2 3">
    <name type="scientific">Elysia marginata</name>
    <dbReference type="NCBI Taxonomy" id="1093978"/>
    <lineage>
        <taxon>Eukaryota</taxon>
        <taxon>Metazoa</taxon>
        <taxon>Spiralia</taxon>
        <taxon>Lophotrochozoa</taxon>
        <taxon>Mollusca</taxon>
        <taxon>Gastropoda</taxon>
        <taxon>Heterobranchia</taxon>
        <taxon>Euthyneura</taxon>
        <taxon>Panpulmonata</taxon>
        <taxon>Sacoglossa</taxon>
        <taxon>Placobranchoidea</taxon>
        <taxon>Plakobranchidae</taxon>
        <taxon>Elysia</taxon>
    </lineage>
</organism>
<keyword evidence="1" id="KW-0732">Signal</keyword>
<proteinExistence type="predicted"/>
<dbReference type="Proteomes" id="UP000762676">
    <property type="component" value="Unassembled WGS sequence"/>
</dbReference>
<evidence type="ECO:0008006" key="4">
    <source>
        <dbReference type="Google" id="ProtNLM"/>
    </source>
</evidence>
<evidence type="ECO:0000256" key="1">
    <source>
        <dbReference type="SAM" id="SignalP"/>
    </source>
</evidence>
<gene>
    <name evidence="2" type="ORF">ElyMa_000161000</name>
</gene>
<evidence type="ECO:0000313" key="3">
    <source>
        <dbReference type="Proteomes" id="UP000762676"/>
    </source>
</evidence>
<reference evidence="2 3" key="1">
    <citation type="journal article" date="2021" name="Elife">
        <title>Chloroplast acquisition without the gene transfer in kleptoplastic sea slugs, Plakobranchus ocellatus.</title>
        <authorList>
            <person name="Maeda T."/>
            <person name="Takahashi S."/>
            <person name="Yoshida T."/>
            <person name="Shimamura S."/>
            <person name="Takaki Y."/>
            <person name="Nagai Y."/>
            <person name="Toyoda A."/>
            <person name="Suzuki Y."/>
            <person name="Arimoto A."/>
            <person name="Ishii H."/>
            <person name="Satoh N."/>
            <person name="Nishiyama T."/>
            <person name="Hasebe M."/>
            <person name="Maruyama T."/>
            <person name="Minagawa J."/>
            <person name="Obokata J."/>
            <person name="Shigenobu S."/>
        </authorList>
    </citation>
    <scope>NUCLEOTIDE SEQUENCE [LARGE SCALE GENOMIC DNA]</scope>
</reference>
<accession>A0AAV4ESY9</accession>
<comment type="caution">
    <text evidence="2">The sequence shown here is derived from an EMBL/GenBank/DDBJ whole genome shotgun (WGS) entry which is preliminary data.</text>
</comment>
<keyword evidence="3" id="KW-1185">Reference proteome</keyword>
<dbReference type="EMBL" id="BMAT01000299">
    <property type="protein sequence ID" value="GFR63618.1"/>
    <property type="molecule type" value="Genomic_DNA"/>
</dbReference>
<dbReference type="AlphaFoldDB" id="A0AAV4ESY9"/>